<proteinExistence type="predicted"/>
<protein>
    <submittedName>
        <fullName evidence="1">NAD-dependent epimerase/dehydratase</fullName>
    </submittedName>
</protein>
<keyword evidence="2" id="KW-1185">Reference proteome</keyword>
<dbReference type="InterPro" id="IPR036291">
    <property type="entry name" value="NAD(P)-bd_dom_sf"/>
</dbReference>
<comment type="caution">
    <text evidence="1">The sequence shown here is derived from an EMBL/GenBank/DDBJ whole genome shotgun (WGS) entry which is preliminary data.</text>
</comment>
<dbReference type="EMBL" id="AJYA01000024">
    <property type="protein sequence ID" value="EIM75971.1"/>
    <property type="molecule type" value="Genomic_DNA"/>
</dbReference>
<name>I5C2B9_9BACT</name>
<dbReference type="AlphaFoldDB" id="I5C2B9"/>
<dbReference type="SUPFAM" id="SSF51735">
    <property type="entry name" value="NAD(P)-binding Rossmann-fold domains"/>
    <property type="match status" value="1"/>
</dbReference>
<dbReference type="Gene3D" id="3.40.50.720">
    <property type="entry name" value="NAD(P)-binding Rossmann-like Domain"/>
    <property type="match status" value="1"/>
</dbReference>
<dbReference type="Proteomes" id="UP000005551">
    <property type="component" value="Unassembled WGS sequence"/>
</dbReference>
<gene>
    <name evidence="1" type="ORF">A3SI_11369</name>
</gene>
<organism evidence="1 2">
    <name type="scientific">Nitritalea halalkaliphila LW7</name>
    <dbReference type="NCBI Taxonomy" id="1189621"/>
    <lineage>
        <taxon>Bacteria</taxon>
        <taxon>Pseudomonadati</taxon>
        <taxon>Bacteroidota</taxon>
        <taxon>Cytophagia</taxon>
        <taxon>Cytophagales</taxon>
        <taxon>Cyclobacteriaceae</taxon>
        <taxon>Nitritalea</taxon>
    </lineage>
</organism>
<dbReference type="STRING" id="1189621.A3SI_11369"/>
<sequence>MDVLVVNVPPRSRSMPGDFYPEQMRYLREMIEQAGIKHVIFASSTSVYPNERQLARETDALLLETSESPGILAAEYHMQGGDFNCTVLRFGGLLGVNRVPGSYFSGKEGVAGNPPVNYIHQEDAIRLIQWVIEEGKWNEVYNAVSPLHPCRREVYEENARRMGFAPPASYAETGAWKTISADKLVEHGFEFVFQDPMKFWYQKV</sequence>
<evidence type="ECO:0000313" key="1">
    <source>
        <dbReference type="EMBL" id="EIM75971.1"/>
    </source>
</evidence>
<reference evidence="1 2" key="1">
    <citation type="submission" date="2012-05" db="EMBL/GenBank/DDBJ databases">
        <title>Genome sequence of Nitritalea halalkaliphila LW7.</title>
        <authorList>
            <person name="Jangir P.K."/>
            <person name="Singh A."/>
            <person name="Shivaji S."/>
            <person name="Sharma R."/>
        </authorList>
    </citation>
    <scope>NUCLEOTIDE SEQUENCE [LARGE SCALE GENOMIC DNA]</scope>
    <source>
        <strain evidence="1 2">LW7</strain>
    </source>
</reference>
<evidence type="ECO:0000313" key="2">
    <source>
        <dbReference type="Proteomes" id="UP000005551"/>
    </source>
</evidence>
<accession>I5C2B9</accession>